<dbReference type="Proteomes" id="UP001324427">
    <property type="component" value="Unassembled WGS sequence"/>
</dbReference>
<keyword evidence="3" id="KW-1185">Reference proteome</keyword>
<comment type="caution">
    <text evidence="2">The sequence shown here is derived from an EMBL/GenBank/DDBJ whole genome shotgun (WGS) entry which is preliminary data.</text>
</comment>
<dbReference type="EMBL" id="JAVFHQ010000038">
    <property type="protein sequence ID" value="KAK4542788.1"/>
    <property type="molecule type" value="Genomic_DNA"/>
</dbReference>
<reference evidence="2 3" key="1">
    <citation type="submission" date="2021-11" db="EMBL/GenBank/DDBJ databases">
        <title>Black yeast isolated from Biological Soil Crust.</title>
        <authorList>
            <person name="Kurbessoian T."/>
        </authorList>
    </citation>
    <scope>NUCLEOTIDE SEQUENCE [LARGE SCALE GENOMIC DNA]</scope>
    <source>
        <strain evidence="2 3">CCFEE 5522</strain>
    </source>
</reference>
<accession>A0AAV9JDA7</accession>
<sequence>MSNGTLLAVTVPIAVFQNTTTSLTDPSNGTIWAVTGVTFNVTEDFIEATFTMDLIAAIWLNGLPQEPIPVKADTSSMHPQEPEEQAHLKMESSVLKYIILGLESVEDVLDVAQLSAEINDGYGRGSRMQMILNVVGIVVKTGKMCLKVLQVLPPPRPPPTAQEGDLVPPSEHSRDQHEEAPLALFNETSRGAAAVPTMRAAAARHPHIISS</sequence>
<organism evidence="2 3">
    <name type="scientific">Oleoguttula mirabilis</name>
    <dbReference type="NCBI Taxonomy" id="1507867"/>
    <lineage>
        <taxon>Eukaryota</taxon>
        <taxon>Fungi</taxon>
        <taxon>Dikarya</taxon>
        <taxon>Ascomycota</taxon>
        <taxon>Pezizomycotina</taxon>
        <taxon>Dothideomycetes</taxon>
        <taxon>Dothideomycetidae</taxon>
        <taxon>Mycosphaerellales</taxon>
        <taxon>Teratosphaeriaceae</taxon>
        <taxon>Oleoguttula</taxon>
    </lineage>
</organism>
<proteinExistence type="predicted"/>
<protein>
    <submittedName>
        <fullName evidence="2">Uncharacterized protein</fullName>
    </submittedName>
</protein>
<evidence type="ECO:0000313" key="2">
    <source>
        <dbReference type="EMBL" id="KAK4542788.1"/>
    </source>
</evidence>
<gene>
    <name evidence="2" type="ORF">LTR36_006164</name>
</gene>
<evidence type="ECO:0000256" key="1">
    <source>
        <dbReference type="SAM" id="MobiDB-lite"/>
    </source>
</evidence>
<dbReference type="AlphaFoldDB" id="A0AAV9JDA7"/>
<feature type="region of interest" description="Disordered" evidence="1">
    <location>
        <begin position="153"/>
        <end position="178"/>
    </location>
</feature>
<name>A0AAV9JDA7_9PEZI</name>
<evidence type="ECO:0000313" key="3">
    <source>
        <dbReference type="Proteomes" id="UP001324427"/>
    </source>
</evidence>